<sequence length="166" mass="18669">MGLNQYFVYVDRLLEVLLPWYSLVENLILTVLLALEKKISPVASIFILTSIHGKRENTTSRIVLLFTEFISIQLQKLIYNLTYNYDNNLSESLGSKLDSGGDDPCCETSTIGEKTENRLDFAKSRWLEKKELTTISPLSGISGNKAMNPGPVNARSVLLKKLLLKD</sequence>
<evidence type="ECO:0000313" key="1">
    <source>
        <dbReference type="EMBL" id="KAJ1362437.1"/>
    </source>
</evidence>
<accession>A0AAD5N5R3</accession>
<keyword evidence="2" id="KW-1185">Reference proteome</keyword>
<protein>
    <submittedName>
        <fullName evidence="1">Uncharacterized protein</fullName>
    </submittedName>
</protein>
<dbReference type="EMBL" id="JAHQIW010004446">
    <property type="protein sequence ID" value="KAJ1362437.1"/>
    <property type="molecule type" value="Genomic_DNA"/>
</dbReference>
<proteinExistence type="predicted"/>
<organism evidence="1 2">
    <name type="scientific">Parelaphostrongylus tenuis</name>
    <name type="common">Meningeal worm</name>
    <dbReference type="NCBI Taxonomy" id="148309"/>
    <lineage>
        <taxon>Eukaryota</taxon>
        <taxon>Metazoa</taxon>
        <taxon>Ecdysozoa</taxon>
        <taxon>Nematoda</taxon>
        <taxon>Chromadorea</taxon>
        <taxon>Rhabditida</taxon>
        <taxon>Rhabditina</taxon>
        <taxon>Rhabditomorpha</taxon>
        <taxon>Strongyloidea</taxon>
        <taxon>Metastrongylidae</taxon>
        <taxon>Parelaphostrongylus</taxon>
    </lineage>
</organism>
<reference evidence="1" key="1">
    <citation type="submission" date="2021-06" db="EMBL/GenBank/DDBJ databases">
        <title>Parelaphostrongylus tenuis whole genome reference sequence.</title>
        <authorList>
            <person name="Garwood T.J."/>
            <person name="Larsen P.A."/>
            <person name="Fountain-Jones N.M."/>
            <person name="Garbe J.R."/>
            <person name="Macchietto M.G."/>
            <person name="Kania S.A."/>
            <person name="Gerhold R.W."/>
            <person name="Richards J.E."/>
            <person name="Wolf T.M."/>
        </authorList>
    </citation>
    <scope>NUCLEOTIDE SEQUENCE</scope>
    <source>
        <strain evidence="1">MNPRO001-30</strain>
        <tissue evidence="1">Meninges</tissue>
    </source>
</reference>
<comment type="caution">
    <text evidence="1">The sequence shown here is derived from an EMBL/GenBank/DDBJ whole genome shotgun (WGS) entry which is preliminary data.</text>
</comment>
<gene>
    <name evidence="1" type="ORF">KIN20_021977</name>
</gene>
<dbReference type="Proteomes" id="UP001196413">
    <property type="component" value="Unassembled WGS sequence"/>
</dbReference>
<name>A0AAD5N5R3_PARTN</name>
<dbReference type="AlphaFoldDB" id="A0AAD5N5R3"/>
<evidence type="ECO:0000313" key="2">
    <source>
        <dbReference type="Proteomes" id="UP001196413"/>
    </source>
</evidence>